<dbReference type="PRINTS" id="PR00400">
    <property type="entry name" value="TETREPRESSOR"/>
</dbReference>
<evidence type="ECO:0000313" key="7">
    <source>
        <dbReference type="EMBL" id="MFC3997305.1"/>
    </source>
</evidence>
<dbReference type="InterPro" id="IPR036271">
    <property type="entry name" value="Tet_transcr_reg_TetR-rel_C_sf"/>
</dbReference>
<organism evidence="7 8">
    <name type="scientific">Nocardiopsis sediminis</name>
    <dbReference type="NCBI Taxonomy" id="1778267"/>
    <lineage>
        <taxon>Bacteria</taxon>
        <taxon>Bacillati</taxon>
        <taxon>Actinomycetota</taxon>
        <taxon>Actinomycetes</taxon>
        <taxon>Streptosporangiales</taxon>
        <taxon>Nocardiopsidaceae</taxon>
        <taxon>Nocardiopsis</taxon>
    </lineage>
</organism>
<dbReference type="PANTHER" id="PTHR30055:SF151">
    <property type="entry name" value="TRANSCRIPTIONAL REGULATORY PROTEIN"/>
    <property type="match status" value="1"/>
</dbReference>
<reference evidence="8" key="1">
    <citation type="journal article" date="2019" name="Int. J. Syst. Evol. Microbiol.">
        <title>The Global Catalogue of Microorganisms (GCM) 10K type strain sequencing project: providing services to taxonomists for standard genome sequencing and annotation.</title>
        <authorList>
            <consortium name="The Broad Institute Genomics Platform"/>
            <consortium name="The Broad Institute Genome Sequencing Center for Infectious Disease"/>
            <person name="Wu L."/>
            <person name="Ma J."/>
        </authorList>
    </citation>
    <scope>NUCLEOTIDE SEQUENCE [LARGE SCALE GENOMIC DNA]</scope>
    <source>
        <strain evidence="8">TBRC 1826</strain>
    </source>
</reference>
<dbReference type="Pfam" id="PF02909">
    <property type="entry name" value="TetR_C_1"/>
    <property type="match status" value="1"/>
</dbReference>
<evidence type="ECO:0000256" key="4">
    <source>
        <dbReference type="ARBA" id="ARBA00023163"/>
    </source>
</evidence>
<sequence length="239" mass="24676">MSPKRAASGEAVPGGVWLREPGPASRAPALTRERIVAAAVGVLDAGGTEGLSMRRLADALGVHATSLYWHVAHRDDLLDLALDAVFGEVALPAAPAQSWRAEIGAFMGELRAALLRHPWSAALAVSRPLLGPNALAHSESVYAALARAGLAGLDLRAAAAAVSTYVIGSAAAEAAWRNQGAAAARSAVNDHLRRNADRYPTLAAHAVTGEEDWEAHFARGADAFLAGLATPRPAGPATR</sequence>
<dbReference type="RefSeq" id="WP_378534167.1">
    <property type="nucleotide sequence ID" value="NZ_JBHSBH010000010.1"/>
</dbReference>
<dbReference type="InterPro" id="IPR009057">
    <property type="entry name" value="Homeodomain-like_sf"/>
</dbReference>
<comment type="caution">
    <text evidence="7">The sequence shown here is derived from an EMBL/GenBank/DDBJ whole genome shotgun (WGS) entry which is preliminary data.</text>
</comment>
<keyword evidence="4" id="KW-0804">Transcription</keyword>
<evidence type="ECO:0000256" key="1">
    <source>
        <dbReference type="ARBA" id="ARBA00022491"/>
    </source>
</evidence>
<dbReference type="SUPFAM" id="SSF46689">
    <property type="entry name" value="Homeodomain-like"/>
    <property type="match status" value="1"/>
</dbReference>
<evidence type="ECO:0000256" key="5">
    <source>
        <dbReference type="PROSITE-ProRule" id="PRU00335"/>
    </source>
</evidence>
<keyword evidence="1" id="KW-0678">Repressor</keyword>
<dbReference type="EMBL" id="JBHSBH010000010">
    <property type="protein sequence ID" value="MFC3997305.1"/>
    <property type="molecule type" value="Genomic_DNA"/>
</dbReference>
<dbReference type="InterPro" id="IPR004111">
    <property type="entry name" value="Repressor_TetR_C"/>
</dbReference>
<keyword evidence="2" id="KW-0805">Transcription regulation</keyword>
<keyword evidence="8" id="KW-1185">Reference proteome</keyword>
<protein>
    <submittedName>
        <fullName evidence="7">TetR/AcrR family transcriptional regulator C-terminal domain-containing protein</fullName>
    </submittedName>
</protein>
<proteinExistence type="predicted"/>
<dbReference type="SUPFAM" id="SSF48498">
    <property type="entry name" value="Tetracyclin repressor-like, C-terminal domain"/>
    <property type="match status" value="1"/>
</dbReference>
<accession>A0ABV8FRP5</accession>
<dbReference type="Proteomes" id="UP001595847">
    <property type="component" value="Unassembled WGS sequence"/>
</dbReference>
<dbReference type="PROSITE" id="PS50977">
    <property type="entry name" value="HTH_TETR_2"/>
    <property type="match status" value="1"/>
</dbReference>
<dbReference type="InterPro" id="IPR003012">
    <property type="entry name" value="Tet_transcr_reg_TetR"/>
</dbReference>
<gene>
    <name evidence="7" type="ORF">ACFOVU_15345</name>
</gene>
<evidence type="ECO:0000256" key="3">
    <source>
        <dbReference type="ARBA" id="ARBA00023125"/>
    </source>
</evidence>
<dbReference type="InterPro" id="IPR050109">
    <property type="entry name" value="HTH-type_TetR-like_transc_reg"/>
</dbReference>
<keyword evidence="3 5" id="KW-0238">DNA-binding</keyword>
<feature type="DNA-binding region" description="H-T-H motif" evidence="5">
    <location>
        <begin position="52"/>
        <end position="71"/>
    </location>
</feature>
<evidence type="ECO:0000313" key="8">
    <source>
        <dbReference type="Proteomes" id="UP001595847"/>
    </source>
</evidence>
<evidence type="ECO:0000256" key="2">
    <source>
        <dbReference type="ARBA" id="ARBA00023015"/>
    </source>
</evidence>
<dbReference type="PANTHER" id="PTHR30055">
    <property type="entry name" value="HTH-TYPE TRANSCRIPTIONAL REGULATOR RUTR"/>
    <property type="match status" value="1"/>
</dbReference>
<dbReference type="InterPro" id="IPR001647">
    <property type="entry name" value="HTH_TetR"/>
</dbReference>
<name>A0ABV8FRP5_9ACTN</name>
<dbReference type="Gene3D" id="1.10.357.10">
    <property type="entry name" value="Tetracycline Repressor, domain 2"/>
    <property type="match status" value="1"/>
</dbReference>
<dbReference type="Gene3D" id="1.10.10.60">
    <property type="entry name" value="Homeodomain-like"/>
    <property type="match status" value="1"/>
</dbReference>
<dbReference type="Pfam" id="PF00440">
    <property type="entry name" value="TetR_N"/>
    <property type="match status" value="1"/>
</dbReference>
<evidence type="ECO:0000259" key="6">
    <source>
        <dbReference type="PROSITE" id="PS50977"/>
    </source>
</evidence>
<feature type="domain" description="HTH tetR-type" evidence="6">
    <location>
        <begin position="29"/>
        <end position="89"/>
    </location>
</feature>